<name>A0A0V1Q4Q1_9ASCO</name>
<comment type="subcellular location">
    <subcellularLocation>
        <location evidence="1">Endoplasmic reticulum membrane</location>
        <topology evidence="1">Multi-pass membrane protein</topology>
    </subcellularLocation>
</comment>
<dbReference type="OrthoDB" id="433124at2759"/>
<evidence type="ECO:0000256" key="3">
    <source>
        <dbReference type="ARBA" id="ARBA00022692"/>
    </source>
</evidence>
<feature type="transmembrane region" description="Helical" evidence="7">
    <location>
        <begin position="104"/>
        <end position="122"/>
    </location>
</feature>
<organism evidence="9 10">
    <name type="scientific">Debaryomyces fabryi</name>
    <dbReference type="NCBI Taxonomy" id="58627"/>
    <lineage>
        <taxon>Eukaryota</taxon>
        <taxon>Fungi</taxon>
        <taxon>Dikarya</taxon>
        <taxon>Ascomycota</taxon>
        <taxon>Saccharomycotina</taxon>
        <taxon>Pichiomycetes</taxon>
        <taxon>Debaryomycetaceae</taxon>
        <taxon>Debaryomyces</taxon>
    </lineage>
</organism>
<evidence type="ECO:0000256" key="2">
    <source>
        <dbReference type="ARBA" id="ARBA00009096"/>
    </source>
</evidence>
<dbReference type="Pfam" id="PF05241">
    <property type="entry name" value="EBP"/>
    <property type="match status" value="1"/>
</dbReference>
<evidence type="ECO:0000313" key="10">
    <source>
        <dbReference type="Proteomes" id="UP000054251"/>
    </source>
</evidence>
<dbReference type="PANTHER" id="PTHR31204:SF1">
    <property type="entry name" value="SIGMA INTRACELLULAR RECEPTOR 2"/>
    <property type="match status" value="1"/>
</dbReference>
<keyword evidence="4 7" id="KW-0256">Endoplasmic reticulum</keyword>
<dbReference type="PROSITE" id="PS51751">
    <property type="entry name" value="EXPERA"/>
    <property type="match status" value="1"/>
</dbReference>
<comment type="similarity">
    <text evidence="2">Belongs to the TMEM97/sigma-2 receptor family.</text>
</comment>
<evidence type="ECO:0000256" key="4">
    <source>
        <dbReference type="ARBA" id="ARBA00022824"/>
    </source>
</evidence>
<feature type="transmembrane region" description="Helical" evidence="7">
    <location>
        <begin position="20"/>
        <end position="39"/>
    </location>
</feature>
<evidence type="ECO:0000259" key="8">
    <source>
        <dbReference type="PROSITE" id="PS51751"/>
    </source>
</evidence>
<keyword evidence="5 7" id="KW-1133">Transmembrane helix</keyword>
<dbReference type="InterPro" id="IPR051987">
    <property type="entry name" value="Sigma-2_receptor-like"/>
</dbReference>
<proteinExistence type="inferred from homology"/>
<evidence type="ECO:0000256" key="5">
    <source>
        <dbReference type="ARBA" id="ARBA00022989"/>
    </source>
</evidence>
<dbReference type="GeneID" id="26837814"/>
<reference evidence="9 10" key="1">
    <citation type="submission" date="2015-11" db="EMBL/GenBank/DDBJ databases">
        <title>The genome of Debaryomyces fabryi.</title>
        <authorList>
            <person name="Tafer H."/>
            <person name="Lopandic K."/>
        </authorList>
    </citation>
    <scope>NUCLEOTIDE SEQUENCE [LARGE SCALE GENOMIC DNA]</scope>
    <source>
        <strain evidence="9 10">CBS 789</strain>
    </source>
</reference>
<sequence>MFGANKSSNAVCGIDKFYIAYFLIHIPITLIIDSCIIIPDEQRFQFQKQFLEFHISNNKDFLLVSLPLWLKVFGLFELFVQLPFFAIGAFMLVKQMKQVYPCMLIYGFNASFTTLVCLVHILCDYERFDLTAVDSYKLAALYIPYLVIPLVMLVDYSIRINKSIMTHIPPTKKNI</sequence>
<comment type="caution">
    <text evidence="9">The sequence shown here is derived from an EMBL/GenBank/DDBJ whole genome shotgun (WGS) entry which is preliminary data.</text>
</comment>
<dbReference type="EMBL" id="LMYN01000009">
    <property type="protein sequence ID" value="KSA03489.1"/>
    <property type="molecule type" value="Genomic_DNA"/>
</dbReference>
<dbReference type="InterPro" id="IPR016964">
    <property type="entry name" value="Sigma2_recept"/>
</dbReference>
<evidence type="ECO:0000256" key="6">
    <source>
        <dbReference type="ARBA" id="ARBA00023136"/>
    </source>
</evidence>
<evidence type="ECO:0000256" key="1">
    <source>
        <dbReference type="ARBA" id="ARBA00004477"/>
    </source>
</evidence>
<feature type="transmembrane region" description="Helical" evidence="7">
    <location>
        <begin position="142"/>
        <end position="158"/>
    </location>
</feature>
<dbReference type="PIRSF" id="PIRSF031032">
    <property type="entry name" value="TMP_97_prd"/>
    <property type="match status" value="1"/>
</dbReference>
<dbReference type="PANTHER" id="PTHR31204">
    <property type="entry name" value="SIGMA INTRACELLULAR RECEPTOR 2"/>
    <property type="match status" value="1"/>
</dbReference>
<dbReference type="InterPro" id="IPR033118">
    <property type="entry name" value="EXPERA"/>
</dbReference>
<gene>
    <name evidence="9" type="ORF">AC631_00805</name>
</gene>
<accession>A0A0V1Q4Q1</accession>
<keyword evidence="3 7" id="KW-0812">Transmembrane</keyword>
<evidence type="ECO:0000313" key="9">
    <source>
        <dbReference type="EMBL" id="KSA03489.1"/>
    </source>
</evidence>
<dbReference type="GO" id="GO:0005789">
    <property type="term" value="C:endoplasmic reticulum membrane"/>
    <property type="evidence" value="ECO:0007669"/>
    <property type="project" value="UniProtKB-SubCell"/>
</dbReference>
<dbReference type="RefSeq" id="XP_015469591.1">
    <property type="nucleotide sequence ID" value="XM_015609635.1"/>
</dbReference>
<dbReference type="AlphaFoldDB" id="A0A0V1Q4Q1"/>
<keyword evidence="6 7" id="KW-0472">Membrane</keyword>
<protein>
    <recommendedName>
        <fullName evidence="7">Efficient mitochondria targeting-associated protein 19</fullName>
    </recommendedName>
</protein>
<feature type="domain" description="EXPERA" evidence="8">
    <location>
        <begin position="14"/>
        <end position="153"/>
    </location>
</feature>
<dbReference type="Proteomes" id="UP000054251">
    <property type="component" value="Unassembled WGS sequence"/>
</dbReference>
<evidence type="ECO:0000256" key="7">
    <source>
        <dbReference type="PIRNR" id="PIRNR031032"/>
    </source>
</evidence>
<feature type="transmembrane region" description="Helical" evidence="7">
    <location>
        <begin position="68"/>
        <end position="92"/>
    </location>
</feature>
<keyword evidence="10" id="KW-1185">Reference proteome</keyword>